<dbReference type="Gene3D" id="2.30.130.30">
    <property type="entry name" value="Hypothetical protein"/>
    <property type="match status" value="1"/>
</dbReference>
<proteinExistence type="predicted"/>
<name>A0A645FDG0_9ZZZZ</name>
<dbReference type="Pfam" id="PF04266">
    <property type="entry name" value="ASCH"/>
    <property type="match status" value="1"/>
</dbReference>
<feature type="domain" description="ASCH" evidence="1">
    <location>
        <begin position="10"/>
        <end position="92"/>
    </location>
</feature>
<reference evidence="2" key="1">
    <citation type="submission" date="2019-08" db="EMBL/GenBank/DDBJ databases">
        <authorList>
            <person name="Kucharzyk K."/>
            <person name="Murdoch R.W."/>
            <person name="Higgins S."/>
            <person name="Loffler F."/>
        </authorList>
    </citation>
    <scope>NUCLEOTIDE SEQUENCE</scope>
</reference>
<accession>A0A645FDG0</accession>
<dbReference type="InterPro" id="IPR007374">
    <property type="entry name" value="ASCH_domain"/>
</dbReference>
<dbReference type="InterPro" id="IPR015947">
    <property type="entry name" value="PUA-like_sf"/>
</dbReference>
<dbReference type="SUPFAM" id="SSF88697">
    <property type="entry name" value="PUA domain-like"/>
    <property type="match status" value="1"/>
</dbReference>
<gene>
    <name evidence="2" type="ORF">SDC9_158920</name>
</gene>
<evidence type="ECO:0000259" key="1">
    <source>
        <dbReference type="Pfam" id="PF04266"/>
    </source>
</evidence>
<evidence type="ECO:0000313" key="2">
    <source>
        <dbReference type="EMBL" id="MPN11616.1"/>
    </source>
</evidence>
<sequence length="150" mass="17067">MSKTKTMRALSVKQPWAFWIATGQKTVEMRSWKTDYRGPILICASAQRDGDFDKLDPEYFPLGCAICVVTLTDIVPMTAAMADAAMPYDDNSDCKDEDFTGYGWFLSEPKVICPPFPVKGKLHFYDVEIPPETEIIPSDDYFIFEDEKEN</sequence>
<comment type="caution">
    <text evidence="2">The sequence shown here is derived from an EMBL/GenBank/DDBJ whole genome shotgun (WGS) entry which is preliminary data.</text>
</comment>
<dbReference type="EMBL" id="VSSQ01057849">
    <property type="protein sequence ID" value="MPN11616.1"/>
    <property type="molecule type" value="Genomic_DNA"/>
</dbReference>
<protein>
    <recommendedName>
        <fullName evidence="1">ASCH domain-containing protein</fullName>
    </recommendedName>
</protein>
<organism evidence="2">
    <name type="scientific">bioreactor metagenome</name>
    <dbReference type="NCBI Taxonomy" id="1076179"/>
    <lineage>
        <taxon>unclassified sequences</taxon>
        <taxon>metagenomes</taxon>
        <taxon>ecological metagenomes</taxon>
    </lineage>
</organism>
<dbReference type="AlphaFoldDB" id="A0A645FDG0"/>